<gene>
    <name evidence="3" type="ORF">OG442_18780</name>
</gene>
<protein>
    <submittedName>
        <fullName evidence="3">CHAT domain-containing protein</fullName>
    </submittedName>
</protein>
<accession>A0ABZ2A411</accession>
<evidence type="ECO:0000259" key="2">
    <source>
        <dbReference type="Pfam" id="PF12770"/>
    </source>
</evidence>
<feature type="compositionally biased region" description="Acidic residues" evidence="1">
    <location>
        <begin position="850"/>
        <end position="860"/>
    </location>
</feature>
<evidence type="ECO:0000313" key="3">
    <source>
        <dbReference type="EMBL" id="WUX53427.1"/>
    </source>
</evidence>
<dbReference type="RefSeq" id="WP_329077031.1">
    <property type="nucleotide sequence ID" value="NZ_CP109495.1"/>
</dbReference>
<dbReference type="Pfam" id="PF12770">
    <property type="entry name" value="CHAT"/>
    <property type="match status" value="1"/>
</dbReference>
<proteinExistence type="predicted"/>
<dbReference type="InterPro" id="IPR011990">
    <property type="entry name" value="TPR-like_helical_dom_sf"/>
</dbReference>
<feature type="domain" description="CHAT" evidence="2">
    <location>
        <begin position="989"/>
        <end position="1285"/>
    </location>
</feature>
<evidence type="ECO:0000313" key="4">
    <source>
        <dbReference type="Proteomes" id="UP001432209"/>
    </source>
</evidence>
<reference evidence="3" key="1">
    <citation type="submission" date="2022-10" db="EMBL/GenBank/DDBJ databases">
        <title>The complete genomes of actinobacterial strains from the NBC collection.</title>
        <authorList>
            <person name="Joergensen T.S."/>
            <person name="Alvarez Arevalo M."/>
            <person name="Sterndorff E.B."/>
            <person name="Faurdal D."/>
            <person name="Vuksanovic O."/>
            <person name="Mourched A.-S."/>
            <person name="Charusanti P."/>
            <person name="Shaw S."/>
            <person name="Blin K."/>
            <person name="Weber T."/>
        </authorList>
    </citation>
    <scope>NUCLEOTIDE SEQUENCE</scope>
    <source>
        <strain evidence="3">NBC_01432</strain>
    </source>
</reference>
<dbReference type="SUPFAM" id="SSF48452">
    <property type="entry name" value="TPR-like"/>
    <property type="match status" value="1"/>
</dbReference>
<dbReference type="Gene3D" id="1.25.40.10">
    <property type="entry name" value="Tetratricopeptide repeat domain"/>
    <property type="match status" value="2"/>
</dbReference>
<dbReference type="Proteomes" id="UP001432209">
    <property type="component" value="Chromosome"/>
</dbReference>
<organism evidence="3 4">
    <name type="scientific">Streptomyces niveus</name>
    <name type="common">Streptomyces spheroides</name>
    <dbReference type="NCBI Taxonomy" id="193462"/>
    <lineage>
        <taxon>Bacteria</taxon>
        <taxon>Bacillati</taxon>
        <taxon>Actinomycetota</taxon>
        <taxon>Actinomycetes</taxon>
        <taxon>Kitasatosporales</taxon>
        <taxon>Streptomycetaceae</taxon>
        <taxon>Streptomyces</taxon>
    </lineage>
</organism>
<sequence>MSVTSRERLLAAVADRVTRVNQHGDGTLLFGAGADAELGALLRGCDLRTDMEARYVAGWLFWFRCVSLGEGKGAEEGSSAGMLLYPVWARDRNAVPAELATLWAAQPPESWPDPANADGPEEWSLVCLAATAAGQGRQLPGAPPEMAKAFELAGARSDVTRAQAIGAGRLAVLATDDDDPERAVRVGWLSEAVAAAAGAWGDDELREESSRLADEALRLQRRALRRTPAGHPERMPRLSDHGLSLVRRYEHTSDPQNSEDLEEGIGIARDVVAQTAGDHPDLPRYRSILARALSLRLDRSGGAVAEFDEVVELYRQAAPGDPNGTGAGLANLGGALLKRYEVTGGLPDLEEAITVLSRSRRETWADPGERSRADQQLGLALRTRHGRVGDVRDLEEARRLLGGDPPGDTGETPGRALQRLVNSALELRGRYERSLGDPGDLRTATAKLREALAMVPAGHASRPGVLNNLGAALVSSYQQSSELGELTEAVDVLRESVRETPDGHNQLDGRLINLSGALMLRFDRLQDSADLAESLDCRRRAAALPGTSPVKRAAILSATGGALMRTADRTDDPVTADQAVEHIRASLELTGATDPLLPQRQLALAITLLRRFGIRPRRHDLREARTLADAVLAALPAGSPRRGNALMVAAATRGASSNTRDQMVQLLREAVDVTPPDHPNLTMRLSSLGAALAERYARTGAEDDLKQSAGVFREAALEPQCPPSERLEAAWKWARAGMDLGRPDLALKAYVVAVDLMPALSPRHLLREDQELRLAETTGLGAEAAACAVRCGEPGLAVRLLDQARGVLLAQAFDANSDLTELARKAPELAARLVRLRDGLDESTSALEPGEAEEPEEPAESGDPASDRRQRLTAQWDELTARIRAQYPELRLFRSVRDWDETELYATAAHGPVVLVHVPRADSGGGTGAPAGGALVVTGRSVEAVPLPRLTAPEVTARTERFHAALARLNAPGTGHEEALRAQGEVRSTLDWLWSAVTGPVLDRLGLGVPQEGQPLPRVWWSPGGLLGTLPLHAAAPDGTEPGALDRVVSSYAPTLRTLHHARTRAPARIPSRAYARPAAGGAGARRDDSVLIVAVPEAAGHPALHGAREEAEWLAERLPYATVLADDAATRTTVEARLRDHAHAHFACHAVSDPLRPSAGRLVLHGPPDASPTIRDLARLRLPGARLAYLSACDTMRISAELADESVHIASAFQMAGFPHVVGSLWQVDDTVGTRIARRVYEQLDTGAALSTEATARALHRAVIEVRADYPRTPSLWACQIHAGP</sequence>
<dbReference type="EMBL" id="CP109495">
    <property type="protein sequence ID" value="WUX53427.1"/>
    <property type="molecule type" value="Genomic_DNA"/>
</dbReference>
<keyword evidence="4" id="KW-1185">Reference proteome</keyword>
<name>A0ABZ2A411_STRNV</name>
<evidence type="ECO:0000256" key="1">
    <source>
        <dbReference type="SAM" id="MobiDB-lite"/>
    </source>
</evidence>
<feature type="region of interest" description="Disordered" evidence="1">
    <location>
        <begin position="842"/>
        <end position="870"/>
    </location>
</feature>
<dbReference type="InterPro" id="IPR024983">
    <property type="entry name" value="CHAT_dom"/>
</dbReference>